<proteinExistence type="predicted"/>
<dbReference type="STRING" id="857265.WG78_16470"/>
<dbReference type="SUPFAM" id="SSF103196">
    <property type="entry name" value="Roadblock/LC7 domain"/>
    <property type="match status" value="1"/>
</dbReference>
<evidence type="ECO:0000259" key="1">
    <source>
        <dbReference type="SMART" id="SM00960"/>
    </source>
</evidence>
<dbReference type="Pfam" id="PF03259">
    <property type="entry name" value="Robl_LC7"/>
    <property type="match status" value="1"/>
</dbReference>
<name>A0A0N0GM26_9NEIS</name>
<dbReference type="Gene3D" id="3.30.450.30">
    <property type="entry name" value="Dynein light chain 2a, cytoplasmic"/>
    <property type="match status" value="1"/>
</dbReference>
<dbReference type="EMBL" id="LAQT01000027">
    <property type="protein sequence ID" value="KPC50666.1"/>
    <property type="molecule type" value="Genomic_DNA"/>
</dbReference>
<dbReference type="Proteomes" id="UP000037939">
    <property type="component" value="Unassembled WGS sequence"/>
</dbReference>
<feature type="domain" description="Roadblock/LAMTOR2" evidence="1">
    <location>
        <begin position="8"/>
        <end position="99"/>
    </location>
</feature>
<reference evidence="2 3" key="1">
    <citation type="submission" date="2015-07" db="EMBL/GenBank/DDBJ databases">
        <title>Draft genome sequence of the Amantichitinum ursilacus IGB-41, a new chitin-degrading bacterium.</title>
        <authorList>
            <person name="Kirstahler P."/>
            <person name="Guenther M."/>
            <person name="Grumaz C."/>
            <person name="Rupp S."/>
            <person name="Zibek S."/>
            <person name="Sohn K."/>
        </authorList>
    </citation>
    <scope>NUCLEOTIDE SEQUENCE [LARGE SCALE GENOMIC DNA]</scope>
    <source>
        <strain evidence="2 3">IGB-41</strain>
    </source>
</reference>
<accession>A0A0N0GM26</accession>
<comment type="caution">
    <text evidence="2">The sequence shown here is derived from an EMBL/GenBank/DDBJ whole genome shotgun (WGS) entry which is preliminary data.</text>
</comment>
<organism evidence="2 3">
    <name type="scientific">Amantichitinum ursilacus</name>
    <dbReference type="NCBI Taxonomy" id="857265"/>
    <lineage>
        <taxon>Bacteria</taxon>
        <taxon>Pseudomonadati</taxon>
        <taxon>Pseudomonadota</taxon>
        <taxon>Betaproteobacteria</taxon>
        <taxon>Neisseriales</taxon>
        <taxon>Chitinibacteraceae</taxon>
        <taxon>Amantichitinum</taxon>
    </lineage>
</organism>
<dbReference type="InterPro" id="IPR004942">
    <property type="entry name" value="Roadblock/LAMTOR2_dom"/>
</dbReference>
<dbReference type="AlphaFoldDB" id="A0A0N0GM26"/>
<dbReference type="SMART" id="SM00960">
    <property type="entry name" value="Robl_LC7"/>
    <property type="match status" value="1"/>
</dbReference>
<gene>
    <name evidence="2" type="ORF">WG78_16470</name>
</gene>
<evidence type="ECO:0000313" key="2">
    <source>
        <dbReference type="EMBL" id="KPC50666.1"/>
    </source>
</evidence>
<evidence type="ECO:0000313" key="3">
    <source>
        <dbReference type="Proteomes" id="UP000037939"/>
    </source>
</evidence>
<sequence>MATVRQLMQEVIGQLFDRVSETRAALVSTADGMPLVSRFDTETDNNRVSAIFSSLLAVCETASKEINAGACQRAVVCADHANIVMVRIHLKGRVFTLALAFDADLMLGTALRTTTDLAQRIEQALAVAMPA</sequence>
<keyword evidence="3" id="KW-1185">Reference proteome</keyword>
<protein>
    <recommendedName>
        <fullName evidence="1">Roadblock/LAMTOR2 domain-containing protein</fullName>
    </recommendedName>
</protein>